<dbReference type="EMBL" id="CP097504">
    <property type="protein sequence ID" value="URD88263.1"/>
    <property type="molecule type" value="Genomic_DNA"/>
</dbReference>
<dbReference type="PANTHER" id="PTHR31414:SF15">
    <property type="entry name" value="PLASMA MEMBRANE FUSION PROTEIN"/>
    <property type="match status" value="1"/>
</dbReference>
<evidence type="ECO:0000256" key="2">
    <source>
        <dbReference type="SAM" id="Phobius"/>
    </source>
</evidence>
<feature type="transmembrane region" description="Helical" evidence="2">
    <location>
        <begin position="672"/>
        <end position="694"/>
    </location>
</feature>
<keyword evidence="2" id="KW-1133">Transmembrane helix</keyword>
<dbReference type="InterPro" id="IPR013216">
    <property type="entry name" value="Methyltransf_11"/>
</dbReference>
<proteinExistence type="predicted"/>
<feature type="compositionally biased region" description="Low complexity" evidence="1">
    <location>
        <begin position="107"/>
        <end position="122"/>
    </location>
</feature>
<keyword evidence="5" id="KW-1185">Reference proteome</keyword>
<feature type="domain" description="Methyltransferase type 11" evidence="3">
    <location>
        <begin position="457"/>
        <end position="491"/>
    </location>
</feature>
<name>A0A9E7F6K3_9LILI</name>
<feature type="region of interest" description="Disordered" evidence="1">
    <location>
        <begin position="89"/>
        <end position="125"/>
    </location>
</feature>
<feature type="compositionally biased region" description="Low complexity" evidence="1">
    <location>
        <begin position="144"/>
        <end position="157"/>
    </location>
</feature>
<feature type="transmembrane region" description="Helical" evidence="2">
    <location>
        <begin position="1026"/>
        <end position="1048"/>
    </location>
</feature>
<dbReference type="OrthoDB" id="1937321at2759"/>
<dbReference type="PANTHER" id="PTHR31414">
    <property type="entry name" value="TRANSMEMBRANE PROTEIN DDB_G0292058"/>
    <property type="match status" value="1"/>
</dbReference>
<dbReference type="AlphaFoldDB" id="A0A9E7F6K3"/>
<keyword evidence="2" id="KW-0812">Transmembrane</keyword>
<feature type="transmembrane region" description="Helical" evidence="2">
    <location>
        <begin position="635"/>
        <end position="660"/>
    </location>
</feature>
<feature type="region of interest" description="Disordered" evidence="1">
    <location>
        <begin position="144"/>
        <end position="168"/>
    </location>
</feature>
<dbReference type="Pfam" id="PF08241">
    <property type="entry name" value="Methyltransf_11"/>
    <property type="match status" value="1"/>
</dbReference>
<evidence type="ECO:0000313" key="4">
    <source>
        <dbReference type="EMBL" id="URD88263.1"/>
    </source>
</evidence>
<reference evidence="4" key="1">
    <citation type="submission" date="2022-05" db="EMBL/GenBank/DDBJ databases">
        <title>The Musa troglodytarum L. genome provides insights into the mechanism of non-climacteric behaviour and enrichment of carotenoids.</title>
        <authorList>
            <person name="Wang J."/>
        </authorList>
    </citation>
    <scope>NUCLEOTIDE SEQUENCE</scope>
    <source>
        <tissue evidence="4">Leaf</tissue>
    </source>
</reference>
<organism evidence="4 5">
    <name type="scientific">Musa troglodytarum</name>
    <name type="common">fe'i banana</name>
    <dbReference type="NCBI Taxonomy" id="320322"/>
    <lineage>
        <taxon>Eukaryota</taxon>
        <taxon>Viridiplantae</taxon>
        <taxon>Streptophyta</taxon>
        <taxon>Embryophyta</taxon>
        <taxon>Tracheophyta</taxon>
        <taxon>Spermatophyta</taxon>
        <taxon>Magnoliopsida</taxon>
        <taxon>Liliopsida</taxon>
        <taxon>Zingiberales</taxon>
        <taxon>Musaceae</taxon>
        <taxon>Musa</taxon>
    </lineage>
</organism>
<accession>A0A9E7F6K3</accession>
<dbReference type="InterPro" id="IPR029063">
    <property type="entry name" value="SAM-dependent_MTases_sf"/>
</dbReference>
<feature type="transmembrane region" description="Helical" evidence="2">
    <location>
        <begin position="782"/>
        <end position="803"/>
    </location>
</feature>
<feature type="compositionally biased region" description="Low complexity" evidence="1">
    <location>
        <begin position="1081"/>
        <end position="1110"/>
    </location>
</feature>
<feature type="region of interest" description="Disordered" evidence="1">
    <location>
        <begin position="1071"/>
        <end position="1153"/>
    </location>
</feature>
<dbReference type="GO" id="GO:0008757">
    <property type="term" value="F:S-adenosylmethionine-dependent methyltransferase activity"/>
    <property type="evidence" value="ECO:0007669"/>
    <property type="project" value="InterPro"/>
</dbReference>
<feature type="compositionally biased region" description="Basic residues" evidence="1">
    <location>
        <begin position="1124"/>
        <end position="1134"/>
    </location>
</feature>
<dbReference type="SUPFAM" id="SSF53335">
    <property type="entry name" value="S-adenosyl-L-methionine-dependent methyltransferases"/>
    <property type="match status" value="1"/>
</dbReference>
<keyword evidence="2" id="KW-0472">Membrane</keyword>
<dbReference type="InterPro" id="IPR040283">
    <property type="entry name" value="DDB_G0292058-like"/>
</dbReference>
<gene>
    <name evidence="4" type="ORF">MUK42_26957</name>
</gene>
<protein>
    <recommendedName>
        <fullName evidence="3">Methyltransferase type 11 domain-containing protein</fullName>
    </recommendedName>
</protein>
<evidence type="ECO:0000259" key="3">
    <source>
        <dbReference type="Pfam" id="PF08241"/>
    </source>
</evidence>
<dbReference type="GO" id="GO:0005886">
    <property type="term" value="C:plasma membrane"/>
    <property type="evidence" value="ECO:0007669"/>
    <property type="project" value="TreeGrafter"/>
</dbReference>
<dbReference type="GO" id="GO:0009506">
    <property type="term" value="C:plasmodesma"/>
    <property type="evidence" value="ECO:0007669"/>
    <property type="project" value="TreeGrafter"/>
</dbReference>
<evidence type="ECO:0000313" key="5">
    <source>
        <dbReference type="Proteomes" id="UP001055439"/>
    </source>
</evidence>
<feature type="transmembrane region" description="Helical" evidence="2">
    <location>
        <begin position="810"/>
        <end position="836"/>
    </location>
</feature>
<dbReference type="Proteomes" id="UP001055439">
    <property type="component" value="Chromosome 2"/>
</dbReference>
<dbReference type="Gene3D" id="3.40.50.150">
    <property type="entry name" value="Vaccinia Virus protein VP39"/>
    <property type="match status" value="2"/>
</dbReference>
<evidence type="ECO:0000256" key="1">
    <source>
        <dbReference type="SAM" id="MobiDB-lite"/>
    </source>
</evidence>
<sequence length="1197" mass="130636">MAVPTAAAGDAGEWIHNACLHPHLVAAVLLSFRRRSRLDSETECDEKPSTSATPAPTALLEWGRKRSRMMRLPRTISWTMGEEEEVAAAAAKRKGKRRASPQSPLEGYSSASASGGNEGARAPGSACLAAATPDDRLTKVVGNARAPSVSSNPASSSIQRPPSKKITKPELQAVERTLLEERAKLHKEMGDLRRAVEVLRADNRKMQEWWQDDGRGRAYPTKTNGLEFPRRERETSRVMSGLMAISSATLTSSQLHSSLRGFRPPPHPLWLRVRPSLPGLHSSRGLRVSATAALSVEQETRVQHNDSMDLQLLACPICYEPLTRKGPAGLNLPSIYRSGFKCQKCNKSFTSKDVYLDLTITSGTTEYSEFKPARTELFRSPLVSFLYERGWRQNFNRSGFPGLDEEFNMAQEYFKPVTGGLLVDVSCGSGLFSRKFAKSGSFSAVVALDFSENMLRSIDAVHAGAALHCWPSPSNAVAEITRVLRSGGVFVATTFLVSPLNTPLPLEAFRSLRQSFGQVTNSYNYFTEKEIEDLCMMAFGRAQAILMFATISLHSAVAGLQETPVSGAAEDVFLISPRRSANSPARILVENTSFVLAADRTRRRDPLNGFKLYTGGWNISDLHYLASVGFTAAPLFAVTAVWFFGFALVLSLICCCFCCFPRRSCSFSRTTYALAFALLILFTAATIVGCVVLFHGQDKFHGTTSNTLDFVVGQSNTTVSNLRNLSTNLADAKKVGVGQISLPADEQAAIDAVVQSLNDAAGGVSSRTADNSKRIRDYLDTVHLVLIILVAAVLLLVLLGLTFSILGLQFLVNICVLVGWVLVAATFFLSGLFLLLHNAVADTCVSMDEWALHPREHTAMDDILPCVDVATTNASLRRSREVTFQLVNVVNQVVTNVSNADFPPMLKPLYYNQSGPLVPPLCNPYDPDLGSRSCTTGELGFNNVSRVWRSYVCQVTVVNGSDICATVGRITPKIYAQMMAAVNVSYGLYQYGPFLTGLADCTFVRQTFRSITLDHCPGLGRYSKQVFIGLAMASAAVMLSLVLWVIYARARWHRKPKRPYLVSLPRNYGRPKRITTSTSRPPSMDSKNSASSSSSSSSSSSCKPHSPSRPCLCSPTTHPGSFRCKLHRGPRKSSGRSVAHAGSPETKGPAKATSMSGLLMLMIRPSSLDLRRRRHFQPKPSRFLLMNGDGRGAVAVA</sequence>